<protein>
    <recommendedName>
        <fullName evidence="3 11">FAD:protein FMN transferase</fullName>
        <ecNumber evidence="2 11">2.7.1.180</ecNumber>
    </recommendedName>
    <alternativeName>
        <fullName evidence="9 11">Flavin transferase</fullName>
    </alternativeName>
</protein>
<evidence type="ECO:0000256" key="7">
    <source>
        <dbReference type="ARBA" id="ARBA00022827"/>
    </source>
</evidence>
<evidence type="ECO:0000256" key="6">
    <source>
        <dbReference type="ARBA" id="ARBA00022723"/>
    </source>
</evidence>
<evidence type="ECO:0000256" key="4">
    <source>
        <dbReference type="ARBA" id="ARBA00022630"/>
    </source>
</evidence>
<feature type="binding site" evidence="12">
    <location>
        <position position="137"/>
    </location>
    <ligand>
        <name>Mg(2+)</name>
        <dbReference type="ChEBI" id="CHEBI:18420"/>
    </ligand>
</feature>
<comment type="similarity">
    <text evidence="1 11">Belongs to the ApbE family.</text>
</comment>
<gene>
    <name evidence="14" type="ORF">CJD38_01160</name>
</gene>
<dbReference type="GO" id="GO:0046872">
    <property type="term" value="F:metal ion binding"/>
    <property type="evidence" value="ECO:0007669"/>
    <property type="project" value="UniProtKB-UniRule"/>
</dbReference>
<dbReference type="GO" id="GO:0016740">
    <property type="term" value="F:transferase activity"/>
    <property type="evidence" value="ECO:0007669"/>
    <property type="project" value="UniProtKB-UniRule"/>
</dbReference>
<evidence type="ECO:0000256" key="8">
    <source>
        <dbReference type="ARBA" id="ARBA00022842"/>
    </source>
</evidence>
<comment type="cofactor">
    <cofactor evidence="12">
        <name>Mg(2+)</name>
        <dbReference type="ChEBI" id="CHEBI:18420"/>
    </cofactor>
    <cofactor evidence="12">
        <name>Mn(2+)</name>
        <dbReference type="ChEBI" id="CHEBI:29035"/>
    </cofactor>
    <text evidence="12">Magnesium. Can also use manganese.</text>
</comment>
<keyword evidence="6 11" id="KW-0479">Metal-binding</keyword>
<evidence type="ECO:0000256" key="13">
    <source>
        <dbReference type="SAM" id="Coils"/>
    </source>
</evidence>
<evidence type="ECO:0000256" key="11">
    <source>
        <dbReference type="PIRNR" id="PIRNR006268"/>
    </source>
</evidence>
<keyword evidence="5 11" id="KW-0808">Transferase</keyword>
<dbReference type="RefSeq" id="WP_107938467.1">
    <property type="nucleotide sequence ID" value="NZ_QANS01000001.1"/>
</dbReference>
<feature type="coiled-coil region" evidence="13">
    <location>
        <begin position="14"/>
        <end position="41"/>
    </location>
</feature>
<organism evidence="14 15">
    <name type="scientific">Stenotrophobium rhamnosiphilum</name>
    <dbReference type="NCBI Taxonomy" id="2029166"/>
    <lineage>
        <taxon>Bacteria</taxon>
        <taxon>Pseudomonadati</taxon>
        <taxon>Pseudomonadota</taxon>
        <taxon>Gammaproteobacteria</taxon>
        <taxon>Nevskiales</taxon>
        <taxon>Nevskiaceae</taxon>
        <taxon>Stenotrophobium</taxon>
    </lineage>
</organism>
<dbReference type="PANTHER" id="PTHR30040">
    <property type="entry name" value="THIAMINE BIOSYNTHESIS LIPOPROTEIN APBE"/>
    <property type="match status" value="1"/>
</dbReference>
<evidence type="ECO:0000256" key="12">
    <source>
        <dbReference type="PIRSR" id="PIRSR006268-2"/>
    </source>
</evidence>
<proteinExistence type="inferred from homology"/>
<evidence type="ECO:0000256" key="2">
    <source>
        <dbReference type="ARBA" id="ARBA00011955"/>
    </source>
</evidence>
<evidence type="ECO:0000313" key="14">
    <source>
        <dbReference type="EMBL" id="PTU32760.1"/>
    </source>
</evidence>
<evidence type="ECO:0000313" key="15">
    <source>
        <dbReference type="Proteomes" id="UP000244248"/>
    </source>
</evidence>
<keyword evidence="4 11" id="KW-0285">Flavoprotein</keyword>
<keyword evidence="15" id="KW-1185">Reference proteome</keyword>
<accession>A0A2T5MJK0</accession>
<reference evidence="14 15" key="1">
    <citation type="submission" date="2018-04" db="EMBL/GenBank/DDBJ databases">
        <title>Novel species isolated from glacier.</title>
        <authorList>
            <person name="Liu Q."/>
            <person name="Xin Y.-H."/>
        </authorList>
    </citation>
    <scope>NUCLEOTIDE SEQUENCE [LARGE SCALE GENOMIC DNA]</scope>
    <source>
        <strain evidence="14 15">GT1R17</strain>
    </source>
</reference>
<dbReference type="PIRSF" id="PIRSF006268">
    <property type="entry name" value="ApbE"/>
    <property type="match status" value="1"/>
</dbReference>
<dbReference type="EC" id="2.7.1.180" evidence="2 11"/>
<dbReference type="EMBL" id="QANS01000001">
    <property type="protein sequence ID" value="PTU32760.1"/>
    <property type="molecule type" value="Genomic_DNA"/>
</dbReference>
<dbReference type="OrthoDB" id="9778595at2"/>
<keyword evidence="7 11" id="KW-0274">FAD</keyword>
<dbReference type="InterPro" id="IPR003374">
    <property type="entry name" value="ApbE-like_sf"/>
</dbReference>
<dbReference type="PANTHER" id="PTHR30040:SF2">
    <property type="entry name" value="FAD:PROTEIN FMN TRANSFERASE"/>
    <property type="match status" value="1"/>
</dbReference>
<dbReference type="Pfam" id="PF02424">
    <property type="entry name" value="ApbE"/>
    <property type="match status" value="1"/>
</dbReference>
<dbReference type="AlphaFoldDB" id="A0A2T5MJK0"/>
<dbReference type="InterPro" id="IPR024932">
    <property type="entry name" value="ApbE"/>
</dbReference>
<evidence type="ECO:0000256" key="3">
    <source>
        <dbReference type="ARBA" id="ARBA00016337"/>
    </source>
</evidence>
<dbReference type="Gene3D" id="3.10.520.10">
    <property type="entry name" value="ApbE-like domains"/>
    <property type="match status" value="1"/>
</dbReference>
<evidence type="ECO:0000256" key="1">
    <source>
        <dbReference type="ARBA" id="ARBA00008282"/>
    </source>
</evidence>
<dbReference type="Proteomes" id="UP000244248">
    <property type="component" value="Unassembled WGS sequence"/>
</dbReference>
<comment type="caution">
    <text evidence="14">The sequence shown here is derived from an EMBL/GenBank/DDBJ whole genome shotgun (WGS) entry which is preliminary data.</text>
</comment>
<feature type="binding site" evidence="12">
    <location>
        <position position="253"/>
    </location>
    <ligand>
        <name>Mg(2+)</name>
        <dbReference type="ChEBI" id="CHEBI:18420"/>
    </ligand>
</feature>
<evidence type="ECO:0000256" key="5">
    <source>
        <dbReference type="ARBA" id="ARBA00022679"/>
    </source>
</evidence>
<evidence type="ECO:0000256" key="9">
    <source>
        <dbReference type="ARBA" id="ARBA00031306"/>
    </source>
</evidence>
<name>A0A2T5MJK0_9GAMM</name>
<keyword evidence="13" id="KW-0175">Coiled coil</keyword>
<sequence>MGSVCEVRLYAADEQRAQVQADAAQSEVRRLEKIYSRYLDDSVTTRINRSAGDARGIEVDEETAGLFDYAQAAWEQSEGLFDITSGVLRRVWDFKAARIPAQSEIDNTLQLIGWDKLSWQRPHLVLPRAGMELDFGGYVKEYAADRAAQACRDVGAHHGFVELGGDISLIGPHPDGAPWEVGVRNPRNLEVAIAQIALTSGGIASSGDYERFFERDGKRYCHILNPLTGWPVSSLAGVSVVAEQCLIAGTATTIAMLKGATEGPEWLAELGLRHMHIDTKGKVSGNLATR</sequence>
<comment type="catalytic activity">
    <reaction evidence="10 11">
        <text>L-threonyl-[protein] + FAD = FMN-L-threonyl-[protein] + AMP + H(+)</text>
        <dbReference type="Rhea" id="RHEA:36847"/>
        <dbReference type="Rhea" id="RHEA-COMP:11060"/>
        <dbReference type="Rhea" id="RHEA-COMP:11061"/>
        <dbReference type="ChEBI" id="CHEBI:15378"/>
        <dbReference type="ChEBI" id="CHEBI:30013"/>
        <dbReference type="ChEBI" id="CHEBI:57692"/>
        <dbReference type="ChEBI" id="CHEBI:74257"/>
        <dbReference type="ChEBI" id="CHEBI:456215"/>
        <dbReference type="EC" id="2.7.1.180"/>
    </reaction>
</comment>
<keyword evidence="8 11" id="KW-0460">Magnesium</keyword>
<dbReference type="SUPFAM" id="SSF143631">
    <property type="entry name" value="ApbE-like"/>
    <property type="match status" value="1"/>
</dbReference>
<evidence type="ECO:0000256" key="10">
    <source>
        <dbReference type="ARBA" id="ARBA00048540"/>
    </source>
</evidence>